<name>A0A814J4F7_ADIRI</name>
<feature type="compositionally biased region" description="Low complexity" evidence="1">
    <location>
        <begin position="68"/>
        <end position="86"/>
    </location>
</feature>
<dbReference type="AlphaFoldDB" id="A0A814J4F7"/>
<dbReference type="InterPro" id="IPR045046">
    <property type="entry name" value="Vps9-like"/>
</dbReference>
<dbReference type="Pfam" id="PF18151">
    <property type="entry name" value="DUF5601"/>
    <property type="match status" value="1"/>
</dbReference>
<dbReference type="EMBL" id="CAJNOJ010000072">
    <property type="protein sequence ID" value="CAF1033197.1"/>
    <property type="molecule type" value="Genomic_DNA"/>
</dbReference>
<feature type="domain" description="VPS9" evidence="2">
    <location>
        <begin position="231"/>
        <end position="371"/>
    </location>
</feature>
<dbReference type="PANTHER" id="PTHR23101:SF122">
    <property type="entry name" value="RABAPTIN-5-ASSOCIATED EXCHANGE FACTOR FOR RAB5"/>
    <property type="match status" value="1"/>
</dbReference>
<organism evidence="3 4">
    <name type="scientific">Adineta ricciae</name>
    <name type="common">Rotifer</name>
    <dbReference type="NCBI Taxonomy" id="249248"/>
    <lineage>
        <taxon>Eukaryota</taxon>
        <taxon>Metazoa</taxon>
        <taxon>Spiralia</taxon>
        <taxon>Gnathifera</taxon>
        <taxon>Rotifera</taxon>
        <taxon>Eurotatoria</taxon>
        <taxon>Bdelloidea</taxon>
        <taxon>Adinetida</taxon>
        <taxon>Adinetidae</taxon>
        <taxon>Adineta</taxon>
    </lineage>
</organism>
<evidence type="ECO:0000259" key="2">
    <source>
        <dbReference type="PROSITE" id="PS51205"/>
    </source>
</evidence>
<dbReference type="PANTHER" id="PTHR23101">
    <property type="entry name" value="RAB GDP/GTP EXCHANGE FACTOR"/>
    <property type="match status" value="1"/>
</dbReference>
<dbReference type="InterPro" id="IPR037191">
    <property type="entry name" value="VPS9_dom_sf"/>
</dbReference>
<dbReference type="Gene3D" id="1.10.246.120">
    <property type="match status" value="1"/>
</dbReference>
<dbReference type="InterPro" id="IPR041545">
    <property type="entry name" value="DUF5601"/>
</dbReference>
<sequence>MDETVQVLLIITFSFQNDSTFEIVDTLVQYACRVVNHSSEFESKCYREVYQQARQIQEGYDGRSNTANPDNTSPPSIPTSPSFSNFQEKRRSNISMRNPLRQMVNRAGSLRSSSNSAVSSITNDEQAIEHEAASKHLDTMKTDDARADIKVQVKTFSSHFHKKCMNKNVHIDALIQDYATFKDALKKRIHTHPIYQHENEDLIHSVRDYLEKIVFTRDYSSIFLRIAITCEEKDLSIQNRISSLHWITAPMLDTVINENIPAAHDAIYKAINVLIELDSKTTPQGKIQSIMECKSCIETAIHASNSSSGINADSFLPALIYIVLKAKPPRLHSNMQFLSHFSQPSGEQLYYLANLDSAVRFIELLQAEHLGLSSDDFSLYMRGEPVLPSEFVSLFESTDCDEATSRQRRKKFALYHELDHHCEKFDENLVDFKKHLNQTVADIRELLKESYARFPNLEKFPQLIDIDSNDQLEELSTLVTSPKNISEIFDQSTSENECLPEPLAPEIISQQTKVLVFTQDVFLYCSQKAKQ</sequence>
<accession>A0A814J4F7</accession>
<dbReference type="GO" id="GO:0005829">
    <property type="term" value="C:cytosol"/>
    <property type="evidence" value="ECO:0007669"/>
    <property type="project" value="TreeGrafter"/>
</dbReference>
<dbReference type="SMART" id="SM00167">
    <property type="entry name" value="VPS9"/>
    <property type="match status" value="1"/>
</dbReference>
<evidence type="ECO:0000313" key="4">
    <source>
        <dbReference type="Proteomes" id="UP000663852"/>
    </source>
</evidence>
<evidence type="ECO:0000256" key="1">
    <source>
        <dbReference type="SAM" id="MobiDB-lite"/>
    </source>
</evidence>
<evidence type="ECO:0000313" key="3">
    <source>
        <dbReference type="EMBL" id="CAF1033197.1"/>
    </source>
</evidence>
<feature type="region of interest" description="Disordered" evidence="1">
    <location>
        <begin position="60"/>
        <end position="94"/>
    </location>
</feature>
<gene>
    <name evidence="3" type="ORF">EDS130_LOCUS16520</name>
</gene>
<dbReference type="Gene3D" id="1.20.1050.80">
    <property type="entry name" value="VPS9 domain"/>
    <property type="match status" value="1"/>
</dbReference>
<proteinExistence type="predicted"/>
<dbReference type="Pfam" id="PF02204">
    <property type="entry name" value="VPS9"/>
    <property type="match status" value="1"/>
</dbReference>
<dbReference type="GO" id="GO:0005085">
    <property type="term" value="F:guanyl-nucleotide exchange factor activity"/>
    <property type="evidence" value="ECO:0007669"/>
    <property type="project" value="InterPro"/>
</dbReference>
<protein>
    <recommendedName>
        <fullName evidence="2">VPS9 domain-containing protein</fullName>
    </recommendedName>
</protein>
<reference evidence="3" key="1">
    <citation type="submission" date="2021-02" db="EMBL/GenBank/DDBJ databases">
        <authorList>
            <person name="Nowell W R."/>
        </authorList>
    </citation>
    <scope>NUCLEOTIDE SEQUENCE</scope>
</reference>
<dbReference type="OrthoDB" id="300289at2759"/>
<dbReference type="GO" id="GO:0031267">
    <property type="term" value="F:small GTPase binding"/>
    <property type="evidence" value="ECO:0007669"/>
    <property type="project" value="TreeGrafter"/>
</dbReference>
<dbReference type="SUPFAM" id="SSF109993">
    <property type="entry name" value="VPS9 domain"/>
    <property type="match status" value="1"/>
</dbReference>
<dbReference type="Proteomes" id="UP000663852">
    <property type="component" value="Unassembled WGS sequence"/>
</dbReference>
<dbReference type="PROSITE" id="PS51205">
    <property type="entry name" value="VPS9"/>
    <property type="match status" value="1"/>
</dbReference>
<comment type="caution">
    <text evidence="3">The sequence shown here is derived from an EMBL/GenBank/DDBJ whole genome shotgun (WGS) entry which is preliminary data.</text>
</comment>
<dbReference type="GO" id="GO:0030139">
    <property type="term" value="C:endocytic vesicle"/>
    <property type="evidence" value="ECO:0007669"/>
    <property type="project" value="TreeGrafter"/>
</dbReference>
<dbReference type="InterPro" id="IPR003123">
    <property type="entry name" value="VPS9"/>
</dbReference>
<dbReference type="GO" id="GO:0016192">
    <property type="term" value="P:vesicle-mediated transport"/>
    <property type="evidence" value="ECO:0007669"/>
    <property type="project" value="InterPro"/>
</dbReference>